<name>A0A699YBT8_HAELA</name>
<dbReference type="EMBL" id="BLLF01000101">
    <property type="protein sequence ID" value="GFH07533.1"/>
    <property type="molecule type" value="Genomic_DNA"/>
</dbReference>
<accession>A0A699YBT8</accession>
<sequence length="69" mass="7184">PACLASQASDVSIADSQRSELNRYNAGFTAGQPLASLVSSVLLDSAKHVLRCGLGVRVGPKSSDPQEQE</sequence>
<gene>
    <name evidence="1" type="ORF">HaLaN_02348</name>
</gene>
<comment type="caution">
    <text evidence="1">The sequence shown here is derived from an EMBL/GenBank/DDBJ whole genome shotgun (WGS) entry which is preliminary data.</text>
</comment>
<evidence type="ECO:0000313" key="2">
    <source>
        <dbReference type="Proteomes" id="UP000485058"/>
    </source>
</evidence>
<reference evidence="1 2" key="1">
    <citation type="submission" date="2020-02" db="EMBL/GenBank/DDBJ databases">
        <title>Draft genome sequence of Haematococcus lacustris strain NIES-144.</title>
        <authorList>
            <person name="Morimoto D."/>
            <person name="Nakagawa S."/>
            <person name="Yoshida T."/>
            <person name="Sawayama S."/>
        </authorList>
    </citation>
    <scope>NUCLEOTIDE SEQUENCE [LARGE SCALE GENOMIC DNA]</scope>
    <source>
        <strain evidence="1 2">NIES-144</strain>
    </source>
</reference>
<proteinExistence type="predicted"/>
<dbReference type="Proteomes" id="UP000485058">
    <property type="component" value="Unassembled WGS sequence"/>
</dbReference>
<feature type="non-terminal residue" evidence="1">
    <location>
        <position position="69"/>
    </location>
</feature>
<protein>
    <submittedName>
        <fullName evidence="1">Uncharacterized protein</fullName>
    </submittedName>
</protein>
<organism evidence="1 2">
    <name type="scientific">Haematococcus lacustris</name>
    <name type="common">Green alga</name>
    <name type="synonym">Haematococcus pluvialis</name>
    <dbReference type="NCBI Taxonomy" id="44745"/>
    <lineage>
        <taxon>Eukaryota</taxon>
        <taxon>Viridiplantae</taxon>
        <taxon>Chlorophyta</taxon>
        <taxon>core chlorophytes</taxon>
        <taxon>Chlorophyceae</taxon>
        <taxon>CS clade</taxon>
        <taxon>Chlamydomonadales</taxon>
        <taxon>Haematococcaceae</taxon>
        <taxon>Haematococcus</taxon>
    </lineage>
</organism>
<evidence type="ECO:0000313" key="1">
    <source>
        <dbReference type="EMBL" id="GFH07533.1"/>
    </source>
</evidence>
<feature type="non-terminal residue" evidence="1">
    <location>
        <position position="1"/>
    </location>
</feature>
<dbReference type="AlphaFoldDB" id="A0A699YBT8"/>
<keyword evidence="2" id="KW-1185">Reference proteome</keyword>